<evidence type="ECO:0000259" key="12">
    <source>
        <dbReference type="SMART" id="SM00477"/>
    </source>
</evidence>
<evidence type="ECO:0000256" key="10">
    <source>
        <dbReference type="RuleBase" id="RU366055"/>
    </source>
</evidence>
<dbReference type="CDD" id="cd00091">
    <property type="entry name" value="NUC"/>
    <property type="match status" value="1"/>
</dbReference>
<keyword evidence="4 9" id="KW-0479">Metal-binding</keyword>
<dbReference type="Gene3D" id="3.40.570.10">
    <property type="entry name" value="Extracellular Endonuclease, subunit A"/>
    <property type="match status" value="1"/>
</dbReference>
<keyword evidence="11" id="KW-0472">Membrane</keyword>
<dbReference type="SUPFAM" id="SSF54060">
    <property type="entry name" value="His-Me finger endonucleases"/>
    <property type="match status" value="1"/>
</dbReference>
<dbReference type="STRING" id="1317122.ATO12_07660"/>
<keyword evidence="11" id="KW-1133">Transmembrane helix</keyword>
<dbReference type="GO" id="GO:0016787">
    <property type="term" value="F:hydrolase activity"/>
    <property type="evidence" value="ECO:0007669"/>
    <property type="project" value="UniProtKB-KW"/>
</dbReference>
<name>A0A023BN91_9FLAO</name>
<feature type="active site" description="Proton acceptor" evidence="8">
    <location>
        <position position="118"/>
    </location>
</feature>
<feature type="binding site" evidence="9">
    <location>
        <position position="149"/>
    </location>
    <ligand>
        <name>Mg(2+)</name>
        <dbReference type="ChEBI" id="CHEBI:18420"/>
        <note>catalytic</note>
    </ligand>
</feature>
<evidence type="ECO:0000256" key="11">
    <source>
        <dbReference type="SAM" id="Phobius"/>
    </source>
</evidence>
<keyword evidence="11" id="KW-0812">Transmembrane</keyword>
<evidence type="ECO:0000313" key="14">
    <source>
        <dbReference type="EMBL" id="EZH71461.1"/>
    </source>
</evidence>
<keyword evidence="3 10" id="KW-0540">Nuclease</keyword>
<feature type="domain" description="ENPP1-3/EXOG-like endonuclease/phosphodiesterase" evidence="12">
    <location>
        <begin position="57"/>
        <end position="249"/>
    </location>
</feature>
<dbReference type="InterPro" id="IPR018524">
    <property type="entry name" value="DNA/RNA_endonuclease_AS"/>
</dbReference>
<proteinExistence type="inferred from homology"/>
<protein>
    <recommendedName>
        <fullName evidence="10">Endonuclease</fullName>
        <ecNumber evidence="10">3.1.30.-</ecNumber>
    </recommendedName>
</protein>
<keyword evidence="5 10" id="KW-0255">Endonuclease</keyword>
<dbReference type="SMART" id="SM00477">
    <property type="entry name" value="NUC"/>
    <property type="match status" value="1"/>
</dbReference>
<evidence type="ECO:0000256" key="8">
    <source>
        <dbReference type="PIRSR" id="PIRSR640255-1"/>
    </source>
</evidence>
<accession>A0A023BN91</accession>
<dbReference type="InterPro" id="IPR020821">
    <property type="entry name" value="ENPP1-3/EXOG-like_nuc-like"/>
</dbReference>
<feature type="transmembrane region" description="Helical" evidence="11">
    <location>
        <begin position="5"/>
        <end position="21"/>
    </location>
</feature>
<comment type="caution">
    <text evidence="14">The sequence shown here is derived from an EMBL/GenBank/DDBJ whole genome shotgun (WGS) entry which is preliminary data.</text>
</comment>
<dbReference type="OrthoDB" id="9811262at2"/>
<dbReference type="GO" id="GO:0003676">
    <property type="term" value="F:nucleic acid binding"/>
    <property type="evidence" value="ECO:0007669"/>
    <property type="project" value="InterPro"/>
</dbReference>
<dbReference type="InterPro" id="IPR040255">
    <property type="entry name" value="Non-specific_endonuclease"/>
</dbReference>
<evidence type="ECO:0000313" key="15">
    <source>
        <dbReference type="Proteomes" id="UP000023541"/>
    </source>
</evidence>
<dbReference type="Pfam" id="PF01223">
    <property type="entry name" value="Endonuclease_NS"/>
    <property type="match status" value="1"/>
</dbReference>
<dbReference type="EMBL" id="AQRA01000016">
    <property type="protein sequence ID" value="EZH71461.1"/>
    <property type="molecule type" value="Genomic_DNA"/>
</dbReference>
<comment type="cofactor">
    <cofactor evidence="1 10">
        <name>Mg(2+)</name>
        <dbReference type="ChEBI" id="CHEBI:18420"/>
    </cofactor>
</comment>
<dbReference type="GO" id="GO:0046872">
    <property type="term" value="F:metal ion binding"/>
    <property type="evidence" value="ECO:0007669"/>
    <property type="project" value="UniProtKB-KW"/>
</dbReference>
<feature type="domain" description="DNA/RNA non-specific endonuclease/pyrophosphatase/phosphodiesterase" evidence="13">
    <location>
        <begin position="56"/>
        <end position="249"/>
    </location>
</feature>
<keyword evidence="15" id="KW-1185">Reference proteome</keyword>
<dbReference type="EC" id="3.1.30.-" evidence="10"/>
<dbReference type="AlphaFoldDB" id="A0A023BN91"/>
<evidence type="ECO:0000259" key="13">
    <source>
        <dbReference type="SMART" id="SM00892"/>
    </source>
</evidence>
<dbReference type="Proteomes" id="UP000023541">
    <property type="component" value="Unassembled WGS sequence"/>
</dbReference>
<dbReference type="RefSeq" id="WP_034247402.1">
    <property type="nucleotide sequence ID" value="NZ_AQRA01000016.1"/>
</dbReference>
<evidence type="ECO:0000256" key="5">
    <source>
        <dbReference type="ARBA" id="ARBA00022759"/>
    </source>
</evidence>
<dbReference type="eggNOG" id="COG1864">
    <property type="taxonomic scope" value="Bacteria"/>
</dbReference>
<dbReference type="PROSITE" id="PS01070">
    <property type="entry name" value="NUCLEASE_NON_SPEC"/>
    <property type="match status" value="1"/>
</dbReference>
<reference evidence="14 15" key="1">
    <citation type="submission" date="2014-04" db="EMBL/GenBank/DDBJ databases">
        <title>Aquimarina sp. 22II-S11-z7 Genome Sequencing.</title>
        <authorList>
            <person name="Lai Q."/>
        </authorList>
    </citation>
    <scope>NUCLEOTIDE SEQUENCE [LARGE SCALE GENOMIC DNA]</scope>
    <source>
        <strain evidence="14 15">22II-S11-z7</strain>
    </source>
</reference>
<dbReference type="GO" id="GO:0004519">
    <property type="term" value="F:endonuclease activity"/>
    <property type="evidence" value="ECO:0007669"/>
    <property type="project" value="UniProtKB-UniRule"/>
</dbReference>
<evidence type="ECO:0000256" key="1">
    <source>
        <dbReference type="ARBA" id="ARBA00001946"/>
    </source>
</evidence>
<dbReference type="InterPro" id="IPR044925">
    <property type="entry name" value="His-Me_finger_sf"/>
</dbReference>
<gene>
    <name evidence="14" type="ORF">ATO12_07660</name>
</gene>
<evidence type="ECO:0000256" key="6">
    <source>
        <dbReference type="ARBA" id="ARBA00022801"/>
    </source>
</evidence>
<dbReference type="InterPro" id="IPR044929">
    <property type="entry name" value="DNA/RNA_non-sp_Endonuclease_sf"/>
</dbReference>
<evidence type="ECO:0000256" key="2">
    <source>
        <dbReference type="ARBA" id="ARBA00010052"/>
    </source>
</evidence>
<evidence type="ECO:0000256" key="7">
    <source>
        <dbReference type="ARBA" id="ARBA00022842"/>
    </source>
</evidence>
<evidence type="ECO:0000256" key="3">
    <source>
        <dbReference type="ARBA" id="ARBA00022722"/>
    </source>
</evidence>
<dbReference type="SMART" id="SM00892">
    <property type="entry name" value="Endonuclease_NS"/>
    <property type="match status" value="1"/>
</dbReference>
<keyword evidence="6 10" id="KW-0378">Hydrolase</keyword>
<dbReference type="PANTHER" id="PTHR13966:SF5">
    <property type="entry name" value="ENDONUCLEASE G, MITOCHONDRIAL"/>
    <property type="match status" value="1"/>
</dbReference>
<sequence length="265" mass="31050">MNRKYVYPMLIIIVTVGFYYFEGYIENNGFTEKKTKKTTDFGFYYLPTSTTGTIIVHDFYSLSYSEKHEQAEWVAYELKKEHLSANDFKRPFFEEDRKVKSSSADWRNYKNSGYDRGHLCPAGDRRFTYEAFEETFLTSNITPQNHEFNSGIWNYLEQKIRYWAKIYDGVYIITGGILSENLSTIGYEHVSVPEQFYKIVFSNSSTNPKMIAFLMPHKDTKTPLKNFVVPVDEIEKLTGIDFFTSLEDKVENQLEASTTTQGWKF</sequence>
<keyword evidence="7" id="KW-0460">Magnesium</keyword>
<dbReference type="PANTHER" id="PTHR13966">
    <property type="entry name" value="ENDONUCLEASE RELATED"/>
    <property type="match status" value="1"/>
</dbReference>
<evidence type="ECO:0000256" key="4">
    <source>
        <dbReference type="ARBA" id="ARBA00022723"/>
    </source>
</evidence>
<comment type="similarity">
    <text evidence="2 10">Belongs to the DNA/RNA non-specific endonuclease family.</text>
</comment>
<organism evidence="14 15">
    <name type="scientific">Aquimarina atlantica</name>
    <dbReference type="NCBI Taxonomy" id="1317122"/>
    <lineage>
        <taxon>Bacteria</taxon>
        <taxon>Pseudomonadati</taxon>
        <taxon>Bacteroidota</taxon>
        <taxon>Flavobacteriia</taxon>
        <taxon>Flavobacteriales</taxon>
        <taxon>Flavobacteriaceae</taxon>
        <taxon>Aquimarina</taxon>
    </lineage>
</organism>
<dbReference type="InterPro" id="IPR001604">
    <property type="entry name" value="Endo_G_ENPP1-like_dom"/>
</dbReference>
<evidence type="ECO:0000256" key="9">
    <source>
        <dbReference type="PIRSR" id="PIRSR640255-2"/>
    </source>
</evidence>